<dbReference type="AlphaFoldDB" id="A0A2S6NCP4"/>
<dbReference type="InterPro" id="IPR000873">
    <property type="entry name" value="AMP-dep_synth/lig_dom"/>
</dbReference>
<dbReference type="OrthoDB" id="9803968at2"/>
<dbReference type="SUPFAM" id="SSF56801">
    <property type="entry name" value="Acetyl-CoA synthetase-like"/>
    <property type="match status" value="1"/>
</dbReference>
<dbReference type="Proteomes" id="UP000239089">
    <property type="component" value="Unassembled WGS sequence"/>
</dbReference>
<dbReference type="EMBL" id="NHSJ01000040">
    <property type="protein sequence ID" value="PPQ32377.1"/>
    <property type="molecule type" value="Genomic_DNA"/>
</dbReference>
<dbReference type="PROSITE" id="PS00455">
    <property type="entry name" value="AMP_BINDING"/>
    <property type="match status" value="1"/>
</dbReference>
<dbReference type="GO" id="GO:0044550">
    <property type="term" value="P:secondary metabolite biosynthetic process"/>
    <property type="evidence" value="ECO:0007669"/>
    <property type="project" value="TreeGrafter"/>
</dbReference>
<dbReference type="GO" id="GO:0016878">
    <property type="term" value="F:acid-thiol ligase activity"/>
    <property type="evidence" value="ECO:0007669"/>
    <property type="project" value="TreeGrafter"/>
</dbReference>
<protein>
    <submittedName>
        <fullName evidence="4">AMP-dependent synthetase</fullName>
    </submittedName>
</protein>
<dbReference type="RefSeq" id="WP_104506994.1">
    <property type="nucleotide sequence ID" value="NZ_JACIGC010000013.1"/>
</dbReference>
<proteinExistence type="predicted"/>
<gene>
    <name evidence="4" type="ORF">CCR94_06095</name>
</gene>
<evidence type="ECO:0000313" key="4">
    <source>
        <dbReference type="EMBL" id="PPQ32377.1"/>
    </source>
</evidence>
<comment type="caution">
    <text evidence="4">The sequence shown here is derived from an EMBL/GenBank/DDBJ whole genome shotgun (WGS) entry which is preliminary data.</text>
</comment>
<keyword evidence="5" id="KW-1185">Reference proteome</keyword>
<sequence length="491" mass="51992">MTPFNLAACCLRHNAALRPQKTALILTGAGLAQSLTYGELDLAVRRLAAGFSSLGLAPGARIVIRRGNDLLYVLSFFAALAAGHVALPSSAQLTVEEVGRLVADSRAEALICSESLQAAGGVRVIGEAELLRLAAFPPRDYAATGPDDPAYLIYTSGTSSRPKGVLHAQRVALGREPMLDAWEGVGETDIVLHAGAMNWTYTLGVGLMDPFRRGATAVLYNGPADAGVWPRLIARHGATIFAAVPGVYRQMLRHEACTRENFASLRHGLTAGEALPPTLAAAFTAKTGKPLYEALGMSEISTYISTGPDVAWRPGSPGKPQPGRRVAILPIAGGDAPLPAGESGLIAVHRSDPGLMLGYWRNPEAEAEVFRGEWFVGGDVAHFDADGYIWLHGRADDLMNAGGYRVSPAEVEAVLCAAPGVADAAAAEREVREDVRVICAFIVLSPGAQADEAALKTHCAAHLAGYKTPKKFVFVDRLPRTRNGKIARRLL</sequence>
<evidence type="ECO:0000256" key="1">
    <source>
        <dbReference type="ARBA" id="ARBA00022598"/>
    </source>
</evidence>
<dbReference type="Gene3D" id="3.30.300.30">
    <property type="match status" value="1"/>
</dbReference>
<reference evidence="4 5" key="1">
    <citation type="journal article" date="2018" name="Arch. Microbiol.">
        <title>New insights into the metabolic potential of the phototrophic purple bacterium Rhodopila globiformis DSM 161(T) from its draft genome sequence and evidence for a vanadium-dependent nitrogenase.</title>
        <authorList>
            <person name="Imhoff J.F."/>
            <person name="Rahn T."/>
            <person name="Kunzel S."/>
            <person name="Neulinger S.C."/>
        </authorList>
    </citation>
    <scope>NUCLEOTIDE SEQUENCE [LARGE SCALE GENOMIC DNA]</scope>
    <source>
        <strain evidence="4 5">DSM 16996</strain>
    </source>
</reference>
<dbReference type="Gene3D" id="3.40.50.12780">
    <property type="entry name" value="N-terminal domain of ligase-like"/>
    <property type="match status" value="1"/>
</dbReference>
<dbReference type="InterPro" id="IPR025110">
    <property type="entry name" value="AMP-bd_C"/>
</dbReference>
<feature type="domain" description="AMP-dependent synthetase/ligase" evidence="2">
    <location>
        <begin position="12"/>
        <end position="360"/>
    </location>
</feature>
<dbReference type="PANTHER" id="PTHR43352">
    <property type="entry name" value="ACETYL-COA SYNTHETASE"/>
    <property type="match status" value="1"/>
</dbReference>
<dbReference type="InterPro" id="IPR042099">
    <property type="entry name" value="ANL_N_sf"/>
</dbReference>
<name>A0A2S6NCP4_9HYPH</name>
<dbReference type="Pfam" id="PF00501">
    <property type="entry name" value="AMP-binding"/>
    <property type="match status" value="1"/>
</dbReference>
<dbReference type="InterPro" id="IPR045851">
    <property type="entry name" value="AMP-bd_C_sf"/>
</dbReference>
<dbReference type="Pfam" id="PF13193">
    <property type="entry name" value="AMP-binding_C"/>
    <property type="match status" value="1"/>
</dbReference>
<evidence type="ECO:0000313" key="5">
    <source>
        <dbReference type="Proteomes" id="UP000239089"/>
    </source>
</evidence>
<accession>A0A2S6NCP4</accession>
<keyword evidence="1" id="KW-0436">Ligase</keyword>
<evidence type="ECO:0000259" key="2">
    <source>
        <dbReference type="Pfam" id="PF00501"/>
    </source>
</evidence>
<evidence type="ECO:0000259" key="3">
    <source>
        <dbReference type="Pfam" id="PF13193"/>
    </source>
</evidence>
<dbReference type="InterPro" id="IPR020845">
    <property type="entry name" value="AMP-binding_CS"/>
</dbReference>
<feature type="domain" description="AMP-binding enzyme C-terminal" evidence="3">
    <location>
        <begin position="410"/>
        <end position="485"/>
    </location>
</feature>
<organism evidence="4 5">
    <name type="scientific">Rhodoblastus sphagnicola</name>
    <dbReference type="NCBI Taxonomy" id="333368"/>
    <lineage>
        <taxon>Bacteria</taxon>
        <taxon>Pseudomonadati</taxon>
        <taxon>Pseudomonadota</taxon>
        <taxon>Alphaproteobacteria</taxon>
        <taxon>Hyphomicrobiales</taxon>
        <taxon>Rhodoblastaceae</taxon>
        <taxon>Rhodoblastus</taxon>
    </lineage>
</organism>
<dbReference type="PANTHER" id="PTHR43352:SF1">
    <property type="entry name" value="ANTHRANILATE--COA LIGASE"/>
    <property type="match status" value="1"/>
</dbReference>